<dbReference type="InterPro" id="IPR029787">
    <property type="entry name" value="Nucleotide_cyclase"/>
</dbReference>
<dbReference type="GO" id="GO:0052621">
    <property type="term" value="F:diguanylate cyclase activity"/>
    <property type="evidence" value="ECO:0007669"/>
    <property type="project" value="UniProtKB-EC"/>
</dbReference>
<evidence type="ECO:0000256" key="1">
    <source>
        <dbReference type="ARBA" id="ARBA00012528"/>
    </source>
</evidence>
<dbReference type="GO" id="GO:0000160">
    <property type="term" value="P:phosphorelay signal transduction system"/>
    <property type="evidence" value="ECO:0007669"/>
    <property type="project" value="InterPro"/>
</dbReference>
<dbReference type="InterPro" id="IPR001789">
    <property type="entry name" value="Sig_transdc_resp-reg_receiver"/>
</dbReference>
<dbReference type="InterPro" id="IPR000160">
    <property type="entry name" value="GGDEF_dom"/>
</dbReference>
<dbReference type="FunFam" id="3.30.70.270:FF:000001">
    <property type="entry name" value="Diguanylate cyclase domain protein"/>
    <property type="match status" value="1"/>
</dbReference>
<dbReference type="NCBIfam" id="TIGR00254">
    <property type="entry name" value="GGDEF"/>
    <property type="match status" value="1"/>
</dbReference>
<keyword evidence="7" id="KW-1185">Reference proteome</keyword>
<reference evidence="6" key="1">
    <citation type="submission" date="2023-03" db="EMBL/GenBank/DDBJ databases">
        <title>Multiphase analysis and comparison of six strains from genera Psychromarinibacter, Lutimaribacter, and Maritimibacter, including a novel species: Psychromarinibacter sediminicola sp. nov.</title>
        <authorList>
            <person name="Wang Y.-H."/>
            <person name="Ye M.-Q."/>
            <person name="Du Z.-J."/>
        </authorList>
    </citation>
    <scope>NUCLEOTIDE SEQUENCE</scope>
    <source>
        <strain evidence="6">C21-152</strain>
    </source>
</reference>
<evidence type="ECO:0000256" key="2">
    <source>
        <dbReference type="ARBA" id="ARBA00034247"/>
    </source>
</evidence>
<evidence type="ECO:0000313" key="7">
    <source>
        <dbReference type="Proteomes" id="UP001220964"/>
    </source>
</evidence>
<feature type="domain" description="GGDEF" evidence="5">
    <location>
        <begin position="319"/>
        <end position="453"/>
    </location>
</feature>
<sequence length="455" mass="47723">MSGRILIAEAAAGARILLQARLAAQAYEVALAADRAELVRQVRKAAPDVLILPERLGGGDAGALIRAVRALPGAETLPVVVRLAEAGDRGARLAALEAGADALVGPAADAALLAATIRNLTRRSAGAAELAEATSGPGFADPAPGFAPAGRIVLIAPDAATGTAWCRELGPRLRGRIRVLEAATALTDLRREEPPDAILVAENPAAPERALQLVSELRCRAATMHAAILLVQCDTGWGRAVMALDIGIDDLIETGFDAAEVALRLRRALARKAREDRARAALRDGVRLAVTDPLTGLFNRRYAMARLEHIAAEAQRTDAPFAVLAMDLDRFKAINDRYGHPAGDATLIETARRMNGCLRQDDLLARTGGEEFLAVLRGCSLDQAKGAADRIRQAIGERPVALPDGRVVAVTLSIGLVLAGAGDTEPHALLARADRALYTAKSDGRNQVTVGSHAA</sequence>
<protein>
    <recommendedName>
        <fullName evidence="1">diguanylate cyclase</fullName>
        <ecNumber evidence="1">2.7.7.65</ecNumber>
    </recommendedName>
</protein>
<dbReference type="GO" id="GO:1902201">
    <property type="term" value="P:negative regulation of bacterial-type flagellum-dependent cell motility"/>
    <property type="evidence" value="ECO:0007669"/>
    <property type="project" value="TreeGrafter"/>
</dbReference>
<feature type="domain" description="Response regulatory" evidence="4">
    <location>
        <begin position="4"/>
        <end position="121"/>
    </location>
</feature>
<dbReference type="GO" id="GO:0005886">
    <property type="term" value="C:plasma membrane"/>
    <property type="evidence" value="ECO:0007669"/>
    <property type="project" value="TreeGrafter"/>
</dbReference>
<dbReference type="SUPFAM" id="SSF55073">
    <property type="entry name" value="Nucleotide cyclase"/>
    <property type="match status" value="1"/>
</dbReference>
<comment type="catalytic activity">
    <reaction evidence="2">
        <text>2 GTP = 3',3'-c-di-GMP + 2 diphosphate</text>
        <dbReference type="Rhea" id="RHEA:24898"/>
        <dbReference type="ChEBI" id="CHEBI:33019"/>
        <dbReference type="ChEBI" id="CHEBI:37565"/>
        <dbReference type="ChEBI" id="CHEBI:58805"/>
        <dbReference type="EC" id="2.7.7.65"/>
    </reaction>
</comment>
<comment type="caution">
    <text evidence="3">Lacks conserved residue(s) required for the propagation of feature annotation.</text>
</comment>
<dbReference type="PROSITE" id="PS50887">
    <property type="entry name" value="GGDEF"/>
    <property type="match status" value="1"/>
</dbReference>
<accession>A0AAE3NV72</accession>
<dbReference type="AlphaFoldDB" id="A0AAE3NV72"/>
<dbReference type="Gene3D" id="3.30.70.270">
    <property type="match status" value="1"/>
</dbReference>
<dbReference type="RefSeq" id="WP_275569011.1">
    <property type="nucleotide sequence ID" value="NZ_JARGYC010000065.1"/>
</dbReference>
<keyword evidence="6" id="KW-0548">Nucleotidyltransferase</keyword>
<evidence type="ECO:0000259" key="4">
    <source>
        <dbReference type="PROSITE" id="PS50110"/>
    </source>
</evidence>
<dbReference type="InterPro" id="IPR050469">
    <property type="entry name" value="Diguanylate_Cyclase"/>
</dbReference>
<dbReference type="Gene3D" id="3.40.50.2300">
    <property type="match status" value="1"/>
</dbReference>
<dbReference type="EC" id="2.7.7.65" evidence="1"/>
<dbReference type="EMBL" id="JARGYC010000065">
    <property type="protein sequence ID" value="MDF0602886.1"/>
    <property type="molecule type" value="Genomic_DNA"/>
</dbReference>
<dbReference type="Pfam" id="PF00990">
    <property type="entry name" value="GGDEF"/>
    <property type="match status" value="1"/>
</dbReference>
<name>A0AAE3NV72_9RHOB</name>
<dbReference type="Proteomes" id="UP001220964">
    <property type="component" value="Unassembled WGS sequence"/>
</dbReference>
<dbReference type="InterPro" id="IPR043128">
    <property type="entry name" value="Rev_trsase/Diguanyl_cyclase"/>
</dbReference>
<evidence type="ECO:0000313" key="6">
    <source>
        <dbReference type="EMBL" id="MDF0602886.1"/>
    </source>
</evidence>
<dbReference type="GO" id="GO:0043709">
    <property type="term" value="P:cell adhesion involved in single-species biofilm formation"/>
    <property type="evidence" value="ECO:0007669"/>
    <property type="project" value="TreeGrafter"/>
</dbReference>
<dbReference type="PANTHER" id="PTHR45138">
    <property type="entry name" value="REGULATORY COMPONENTS OF SENSORY TRANSDUCTION SYSTEM"/>
    <property type="match status" value="1"/>
</dbReference>
<dbReference type="PANTHER" id="PTHR45138:SF9">
    <property type="entry name" value="DIGUANYLATE CYCLASE DGCM-RELATED"/>
    <property type="match status" value="1"/>
</dbReference>
<proteinExistence type="predicted"/>
<organism evidence="6 7">
    <name type="scientific">Psychromarinibacter sediminicola</name>
    <dbReference type="NCBI Taxonomy" id="3033385"/>
    <lineage>
        <taxon>Bacteria</taxon>
        <taxon>Pseudomonadati</taxon>
        <taxon>Pseudomonadota</taxon>
        <taxon>Alphaproteobacteria</taxon>
        <taxon>Rhodobacterales</taxon>
        <taxon>Paracoccaceae</taxon>
        <taxon>Psychromarinibacter</taxon>
    </lineage>
</organism>
<dbReference type="SUPFAM" id="SSF52172">
    <property type="entry name" value="CheY-like"/>
    <property type="match status" value="2"/>
</dbReference>
<dbReference type="PROSITE" id="PS50110">
    <property type="entry name" value="RESPONSE_REGULATORY"/>
    <property type="match status" value="1"/>
</dbReference>
<evidence type="ECO:0000256" key="3">
    <source>
        <dbReference type="PROSITE-ProRule" id="PRU00169"/>
    </source>
</evidence>
<keyword evidence="6" id="KW-0808">Transferase</keyword>
<dbReference type="CDD" id="cd01949">
    <property type="entry name" value="GGDEF"/>
    <property type="match status" value="1"/>
</dbReference>
<dbReference type="SMART" id="SM00267">
    <property type="entry name" value="GGDEF"/>
    <property type="match status" value="1"/>
</dbReference>
<dbReference type="InterPro" id="IPR011006">
    <property type="entry name" value="CheY-like_superfamily"/>
</dbReference>
<comment type="caution">
    <text evidence="6">The sequence shown here is derived from an EMBL/GenBank/DDBJ whole genome shotgun (WGS) entry which is preliminary data.</text>
</comment>
<gene>
    <name evidence="6" type="ORF">P1J78_19260</name>
</gene>
<evidence type="ECO:0000259" key="5">
    <source>
        <dbReference type="PROSITE" id="PS50887"/>
    </source>
</evidence>